<name>A0ABQ8FG37_9FUNG</name>
<keyword evidence="2" id="KW-0732">Signal</keyword>
<dbReference type="Proteomes" id="UP001648503">
    <property type="component" value="Unassembled WGS sequence"/>
</dbReference>
<feature type="transmembrane region" description="Helical" evidence="1">
    <location>
        <begin position="92"/>
        <end position="110"/>
    </location>
</feature>
<comment type="caution">
    <text evidence="3">The sequence shown here is derived from an EMBL/GenBank/DDBJ whole genome shotgun (WGS) entry which is preliminary data.</text>
</comment>
<evidence type="ECO:0008006" key="5">
    <source>
        <dbReference type="Google" id="ProtNLM"/>
    </source>
</evidence>
<evidence type="ECO:0000313" key="4">
    <source>
        <dbReference type="Proteomes" id="UP001648503"/>
    </source>
</evidence>
<keyword evidence="1" id="KW-0472">Membrane</keyword>
<reference evidence="3 4" key="1">
    <citation type="submission" date="2021-02" db="EMBL/GenBank/DDBJ databases">
        <title>Variation within the Batrachochytrium salamandrivorans European outbreak.</title>
        <authorList>
            <person name="Kelly M."/>
            <person name="Pasmans F."/>
            <person name="Shea T.P."/>
            <person name="Munoz J.F."/>
            <person name="Carranza S."/>
            <person name="Cuomo C.A."/>
            <person name="Martel A."/>
        </authorList>
    </citation>
    <scope>NUCLEOTIDE SEQUENCE [LARGE SCALE GENOMIC DNA]</scope>
    <source>
        <strain evidence="3 4">AMFP18/2</strain>
    </source>
</reference>
<evidence type="ECO:0000256" key="2">
    <source>
        <dbReference type="SAM" id="SignalP"/>
    </source>
</evidence>
<keyword evidence="1" id="KW-0812">Transmembrane</keyword>
<sequence>MKFHAFSLIAMFMVTANALTIPMDSMDDASGLVKRQDSGPTFTPTNGPKLRLLLTLSLTLLLLLLLPMGLNFALLLTLSLTLLLLLHIPMSLHMYLSLILLIHLYLVPSFSSKSVPRSIEEEEWTSEQEPLKVIKIQNWTGDVTITLSNKIK</sequence>
<dbReference type="EMBL" id="JAFCIX010000136">
    <property type="protein sequence ID" value="KAH6597735.1"/>
    <property type="molecule type" value="Genomic_DNA"/>
</dbReference>
<proteinExistence type="predicted"/>
<feature type="transmembrane region" description="Helical" evidence="1">
    <location>
        <begin position="52"/>
        <end position="85"/>
    </location>
</feature>
<keyword evidence="4" id="KW-1185">Reference proteome</keyword>
<organism evidence="3 4">
    <name type="scientific">Batrachochytrium salamandrivorans</name>
    <dbReference type="NCBI Taxonomy" id="1357716"/>
    <lineage>
        <taxon>Eukaryota</taxon>
        <taxon>Fungi</taxon>
        <taxon>Fungi incertae sedis</taxon>
        <taxon>Chytridiomycota</taxon>
        <taxon>Chytridiomycota incertae sedis</taxon>
        <taxon>Chytridiomycetes</taxon>
        <taxon>Rhizophydiales</taxon>
        <taxon>Rhizophydiales incertae sedis</taxon>
        <taxon>Batrachochytrium</taxon>
    </lineage>
</organism>
<keyword evidence="1" id="KW-1133">Transmembrane helix</keyword>
<accession>A0ABQ8FG37</accession>
<protein>
    <recommendedName>
        <fullName evidence="5">Transmembrane protein</fullName>
    </recommendedName>
</protein>
<gene>
    <name evidence="3" type="ORF">BASA50_004340</name>
</gene>
<feature type="signal peptide" evidence="2">
    <location>
        <begin position="1"/>
        <end position="18"/>
    </location>
</feature>
<evidence type="ECO:0000256" key="1">
    <source>
        <dbReference type="SAM" id="Phobius"/>
    </source>
</evidence>
<feature type="chain" id="PRO_5045123425" description="Transmembrane protein" evidence="2">
    <location>
        <begin position="19"/>
        <end position="152"/>
    </location>
</feature>
<evidence type="ECO:0000313" key="3">
    <source>
        <dbReference type="EMBL" id="KAH6597735.1"/>
    </source>
</evidence>